<dbReference type="GO" id="GO:0010150">
    <property type="term" value="P:leaf senescence"/>
    <property type="evidence" value="ECO:0007669"/>
    <property type="project" value="InterPro"/>
</dbReference>
<dbReference type="PANTHER" id="PTHR35322">
    <property type="entry name" value="PROTEIN CPR-5"/>
    <property type="match status" value="1"/>
</dbReference>
<evidence type="ECO:0008006" key="5">
    <source>
        <dbReference type="Google" id="ProtNLM"/>
    </source>
</evidence>
<feature type="transmembrane region" description="Helical" evidence="2">
    <location>
        <begin position="512"/>
        <end position="533"/>
    </location>
</feature>
<proteinExistence type="predicted"/>
<keyword evidence="2" id="KW-0812">Transmembrane</keyword>
<dbReference type="GO" id="GO:0010090">
    <property type="term" value="P:trichome morphogenesis"/>
    <property type="evidence" value="ECO:0007669"/>
    <property type="project" value="InterPro"/>
</dbReference>
<feature type="transmembrane region" description="Helical" evidence="2">
    <location>
        <begin position="464"/>
        <end position="491"/>
    </location>
</feature>
<accession>A0AAU9SIH9</accession>
<evidence type="ECO:0000256" key="2">
    <source>
        <dbReference type="SAM" id="Phobius"/>
    </source>
</evidence>
<keyword evidence="2" id="KW-1133">Transmembrane helix</keyword>
<feature type="transmembrane region" description="Helical" evidence="2">
    <location>
        <begin position="339"/>
        <end position="358"/>
    </location>
</feature>
<keyword evidence="2" id="KW-0472">Membrane</keyword>
<evidence type="ECO:0000256" key="1">
    <source>
        <dbReference type="SAM" id="MobiDB-lite"/>
    </source>
</evidence>
<name>A0AAU9SIH9_THLAR</name>
<keyword evidence="4" id="KW-1185">Reference proteome</keyword>
<feature type="region of interest" description="Disordered" evidence="1">
    <location>
        <begin position="203"/>
        <end position="224"/>
    </location>
</feature>
<feature type="transmembrane region" description="Helical" evidence="2">
    <location>
        <begin position="433"/>
        <end position="452"/>
    </location>
</feature>
<gene>
    <name evidence="3" type="ORF">TAV2_LOCUS16749</name>
</gene>
<feature type="transmembrane region" description="Helical" evidence="2">
    <location>
        <begin position="403"/>
        <end position="421"/>
    </location>
</feature>
<sequence>MDALLISPSREPQKPVTDPAANHQPETLRDELKDDMMKKKINSSTLERRKLKAKKKEMMNSEEASSSCSSSSTTKPNYSRRVSRVYQIFRKPTLRLGMPRRSVGERQAEALALPLGMSLAAFTNLVLKKSAASGQNVYVNDLAVISASIVKESLANVYGYKLGSFETNFKRSFKSTLKILNLDKEYASPHQLNKSDVERFSLDRSSTEGCSDTEETSSVTSDYEAIQGGARTGSSMNEIVLHEGTRQLFAVPRRSSAMSSTPMEQLLARANDLETIKIGLEMEKLTVSKKKLAVSYESNNLKRAELEMGASKAAFSEDKFKTELEDTKKDGFVRETMEWLVVSVFIMLGFMLYGASVFSQQKIKEATSICQPYEEESSHWFVPTQVSWLNTELTILFCRLGVWAKYSSGVFMIIIFTYFIIQPSSSGTKQTTVTFIVLFLGFLFGLAGKFTVDTLGGNGKLWLYLWETFCILQLVAVVFTLATYRLIYGPITVAQGSRRCYPKVPYWARRSFFFGMIRFVLPSITGLLAFATFGEWRDHLLGGPSSEV</sequence>
<feature type="region of interest" description="Disordered" evidence="1">
    <location>
        <begin position="1"/>
        <end position="79"/>
    </location>
</feature>
<feature type="compositionally biased region" description="Low complexity" evidence="1">
    <location>
        <begin position="61"/>
        <end position="75"/>
    </location>
</feature>
<dbReference type="EMBL" id="OU466861">
    <property type="protein sequence ID" value="CAH2066845.1"/>
    <property type="molecule type" value="Genomic_DNA"/>
</dbReference>
<dbReference type="InterPro" id="IPR044708">
    <property type="entry name" value="CPR5"/>
</dbReference>
<evidence type="ECO:0000313" key="3">
    <source>
        <dbReference type="EMBL" id="CAH2066845.1"/>
    </source>
</evidence>
<organism evidence="3 4">
    <name type="scientific">Thlaspi arvense</name>
    <name type="common">Field penny-cress</name>
    <dbReference type="NCBI Taxonomy" id="13288"/>
    <lineage>
        <taxon>Eukaryota</taxon>
        <taxon>Viridiplantae</taxon>
        <taxon>Streptophyta</taxon>
        <taxon>Embryophyta</taxon>
        <taxon>Tracheophyta</taxon>
        <taxon>Spermatophyta</taxon>
        <taxon>Magnoliopsida</taxon>
        <taxon>eudicotyledons</taxon>
        <taxon>Gunneridae</taxon>
        <taxon>Pentapetalae</taxon>
        <taxon>rosids</taxon>
        <taxon>malvids</taxon>
        <taxon>Brassicales</taxon>
        <taxon>Brassicaceae</taxon>
        <taxon>Thlaspideae</taxon>
        <taxon>Thlaspi</taxon>
    </lineage>
</organism>
<dbReference type="GO" id="GO:0006952">
    <property type="term" value="P:defense response"/>
    <property type="evidence" value="ECO:0007669"/>
    <property type="project" value="InterPro"/>
</dbReference>
<dbReference type="AlphaFoldDB" id="A0AAU9SIH9"/>
<dbReference type="PANTHER" id="PTHR35322:SF2">
    <property type="entry name" value="PROTEIN CPR-5"/>
    <property type="match status" value="1"/>
</dbReference>
<dbReference type="Proteomes" id="UP000836841">
    <property type="component" value="Chromosome 5"/>
</dbReference>
<evidence type="ECO:0000313" key="4">
    <source>
        <dbReference type="Proteomes" id="UP000836841"/>
    </source>
</evidence>
<feature type="compositionally biased region" description="Basic and acidic residues" evidence="1">
    <location>
        <begin position="26"/>
        <end position="38"/>
    </location>
</feature>
<protein>
    <recommendedName>
        <fullName evidence="5">Protein CPR-5</fullName>
    </recommendedName>
</protein>
<reference evidence="3 4" key="1">
    <citation type="submission" date="2022-03" db="EMBL/GenBank/DDBJ databases">
        <authorList>
            <person name="Nunn A."/>
            <person name="Chopra R."/>
            <person name="Nunn A."/>
            <person name="Contreras Garrido A."/>
        </authorList>
    </citation>
    <scope>NUCLEOTIDE SEQUENCE [LARGE SCALE GENOMIC DNA]</scope>
</reference>